<gene>
    <name evidence="1" type="ORF">DC3_40310</name>
</gene>
<reference evidence="1 2" key="1">
    <citation type="submission" date="2019-07" db="EMBL/GenBank/DDBJ databases">
        <title>Whole genome shotgun sequence of Deinococcus cellulosilyticus NBRC 106333.</title>
        <authorList>
            <person name="Hosoyama A."/>
            <person name="Uohara A."/>
            <person name="Ohji S."/>
            <person name="Ichikawa N."/>
        </authorList>
    </citation>
    <scope>NUCLEOTIDE SEQUENCE [LARGE SCALE GENOMIC DNA]</scope>
    <source>
        <strain evidence="1 2">NBRC 106333</strain>
    </source>
</reference>
<dbReference type="EMBL" id="BJXB01000020">
    <property type="protein sequence ID" value="GEM48396.1"/>
    <property type="molecule type" value="Genomic_DNA"/>
</dbReference>
<accession>A0A511N7F5</accession>
<proteinExistence type="predicted"/>
<name>A0A511N7F5_DEIC1</name>
<dbReference type="Proteomes" id="UP000321306">
    <property type="component" value="Unassembled WGS sequence"/>
</dbReference>
<evidence type="ECO:0000313" key="2">
    <source>
        <dbReference type="Proteomes" id="UP000321306"/>
    </source>
</evidence>
<keyword evidence="2" id="KW-1185">Reference proteome</keyword>
<organism evidence="1 2">
    <name type="scientific">Deinococcus cellulosilyticus (strain DSM 18568 / NBRC 106333 / KACC 11606 / 5516J-15)</name>
    <dbReference type="NCBI Taxonomy" id="1223518"/>
    <lineage>
        <taxon>Bacteria</taxon>
        <taxon>Thermotogati</taxon>
        <taxon>Deinococcota</taxon>
        <taxon>Deinococci</taxon>
        <taxon>Deinococcales</taxon>
        <taxon>Deinococcaceae</taxon>
        <taxon>Deinococcus</taxon>
    </lineage>
</organism>
<protein>
    <submittedName>
        <fullName evidence="1">Uncharacterized protein</fullName>
    </submittedName>
</protein>
<evidence type="ECO:0000313" key="1">
    <source>
        <dbReference type="EMBL" id="GEM48396.1"/>
    </source>
</evidence>
<dbReference type="AlphaFoldDB" id="A0A511N7F5"/>
<comment type="caution">
    <text evidence="1">The sequence shown here is derived from an EMBL/GenBank/DDBJ whole genome shotgun (WGS) entry which is preliminary data.</text>
</comment>
<sequence length="140" mass="15754">MQVVSAESFHHWAQNKKAMSEGYTVTYVVLTSGELRMAERQTEHVACAEGGPVLAAGEMSFEIHKREMHITGLSNLSTGFCPEVGCLEQVLVLLSSLQVDLSVCNIYLFEFRRCQSTNVMKYRDPFCVVCDAPLPEKWNF</sequence>